<keyword evidence="1" id="KW-0812">Transmembrane</keyword>
<dbReference type="STRING" id="585531.HMPREF0063_10499"/>
<evidence type="ECO:0000256" key="1">
    <source>
        <dbReference type="SAM" id="Phobius"/>
    </source>
</evidence>
<protein>
    <recommendedName>
        <fullName evidence="4">PH domain-containing protein</fullName>
    </recommendedName>
</protein>
<accession>E2S8Z1</accession>
<feature type="transmembrane region" description="Helical" evidence="1">
    <location>
        <begin position="40"/>
        <end position="57"/>
    </location>
</feature>
<organism evidence="2 3">
    <name type="scientific">Aeromicrobium marinum DSM 15272</name>
    <dbReference type="NCBI Taxonomy" id="585531"/>
    <lineage>
        <taxon>Bacteria</taxon>
        <taxon>Bacillati</taxon>
        <taxon>Actinomycetota</taxon>
        <taxon>Actinomycetes</taxon>
        <taxon>Propionibacteriales</taxon>
        <taxon>Nocardioidaceae</taxon>
        <taxon>Aeromicrobium</taxon>
    </lineage>
</organism>
<keyword evidence="3" id="KW-1185">Reference proteome</keyword>
<keyword evidence="1" id="KW-0472">Membrane</keyword>
<name>E2S8Z1_9ACTN</name>
<reference evidence="2" key="1">
    <citation type="submission" date="2010-08" db="EMBL/GenBank/DDBJ databases">
        <authorList>
            <person name="Muzny D."/>
            <person name="Qin X."/>
            <person name="Buhay C."/>
            <person name="Dugan-Rocha S."/>
            <person name="Ding Y."/>
            <person name="Chen G."/>
            <person name="Hawes A."/>
            <person name="Holder M."/>
            <person name="Jhangiani S."/>
            <person name="Johnson A."/>
            <person name="Khan Z."/>
            <person name="Li Z."/>
            <person name="Liu W."/>
            <person name="Liu X."/>
            <person name="Perez L."/>
            <person name="Shen H."/>
            <person name="Wang Q."/>
            <person name="Watt J."/>
            <person name="Xi L."/>
            <person name="Xin Y."/>
            <person name="Zhou J."/>
            <person name="Deng J."/>
            <person name="Jiang H."/>
            <person name="Liu Y."/>
            <person name="Qu J."/>
            <person name="Song X.-Z."/>
            <person name="Zhang L."/>
            <person name="Villasana D."/>
            <person name="Johnson A."/>
            <person name="Liu J."/>
            <person name="Liyanage D."/>
            <person name="Lorensuhewa L."/>
            <person name="Robinson T."/>
            <person name="Song A."/>
            <person name="Song B.-B."/>
            <person name="Dinh H."/>
            <person name="Thornton R."/>
            <person name="Coyle M."/>
            <person name="Francisco L."/>
            <person name="Jackson L."/>
            <person name="Javaid M."/>
            <person name="Korchina V."/>
            <person name="Kovar C."/>
            <person name="Mata R."/>
            <person name="Mathew T."/>
            <person name="Ngo R."/>
            <person name="Nguyen L."/>
            <person name="Nguyen N."/>
            <person name="Okwuonu G."/>
            <person name="Ongeri F."/>
            <person name="Pham C."/>
            <person name="Simmons D."/>
            <person name="Wilczek-Boney K."/>
            <person name="Hale W."/>
            <person name="Jakkamsetti A."/>
            <person name="Pham P."/>
            <person name="Ruth R."/>
            <person name="San Lucas F."/>
            <person name="Warren J."/>
            <person name="Zhang J."/>
            <person name="Zhao Z."/>
            <person name="Zhou C."/>
            <person name="Zhu D."/>
            <person name="Lee S."/>
            <person name="Bess C."/>
            <person name="Blankenburg K."/>
            <person name="Forbes L."/>
            <person name="Fu Q."/>
            <person name="Gubbala S."/>
            <person name="Hirani K."/>
            <person name="Jayaseelan J.C."/>
            <person name="Lara F."/>
            <person name="Munidasa M."/>
            <person name="Palculict T."/>
            <person name="Patil S."/>
            <person name="Pu L.-L."/>
            <person name="Saada N."/>
            <person name="Tang L."/>
            <person name="Weissenberger G."/>
            <person name="Zhu Y."/>
            <person name="Hemphill L."/>
            <person name="Shang Y."/>
            <person name="Youmans B."/>
            <person name="Ayvaz T."/>
            <person name="Ross M."/>
            <person name="Santibanez J."/>
            <person name="Aqrawi P."/>
            <person name="Gross S."/>
            <person name="Joshi V."/>
            <person name="Fowler G."/>
            <person name="Nazareth L."/>
            <person name="Reid J."/>
            <person name="Worley K."/>
            <person name="Petrosino J."/>
            <person name="Highlander S."/>
            <person name="Gibbs R."/>
        </authorList>
    </citation>
    <scope>NUCLEOTIDE SEQUENCE [LARGE SCALE GENOMIC DNA]</scope>
    <source>
        <strain evidence="2">DSM 15272</strain>
    </source>
</reference>
<gene>
    <name evidence="2" type="ORF">HMPREF0063_10499</name>
</gene>
<sequence>MKPSVYRLSRGPALLGAGSFLIASAVAVFLAFVLVPRDGAAGWMGVVAGVLAVLALAQSARFALRSPVVMTLTDQGFVIGRPRCRGRWEDVEDVVLEAGRLGLTGENVAAGLDLRLIEPDQVQPLVREVYDRLNTANGYTRFR</sequence>
<dbReference type="HOGENOM" id="CLU_1801949_0_0_11"/>
<evidence type="ECO:0000313" key="2">
    <source>
        <dbReference type="EMBL" id="EFQ84646.1"/>
    </source>
</evidence>
<dbReference type="eggNOG" id="ENOG5034C4T">
    <property type="taxonomic scope" value="Bacteria"/>
</dbReference>
<keyword evidence="1" id="KW-1133">Transmembrane helix</keyword>
<comment type="caution">
    <text evidence="2">The sequence shown here is derived from an EMBL/GenBank/DDBJ whole genome shotgun (WGS) entry which is preliminary data.</text>
</comment>
<evidence type="ECO:0008006" key="4">
    <source>
        <dbReference type="Google" id="ProtNLM"/>
    </source>
</evidence>
<dbReference type="OrthoDB" id="3747535at2"/>
<proteinExistence type="predicted"/>
<feature type="transmembrane region" description="Helical" evidence="1">
    <location>
        <begin position="12"/>
        <end position="34"/>
    </location>
</feature>
<dbReference type="EMBL" id="ACLF03000002">
    <property type="protein sequence ID" value="EFQ84646.1"/>
    <property type="molecule type" value="Genomic_DNA"/>
</dbReference>
<dbReference type="Proteomes" id="UP000003111">
    <property type="component" value="Unassembled WGS sequence"/>
</dbReference>
<evidence type="ECO:0000313" key="3">
    <source>
        <dbReference type="Proteomes" id="UP000003111"/>
    </source>
</evidence>
<dbReference type="AlphaFoldDB" id="E2S8Z1"/>